<reference evidence="1" key="1">
    <citation type="submission" date="2022-10" db="EMBL/GenBank/DDBJ databases">
        <title>The complete genomes of actinobacterial strains from the NBC collection.</title>
        <authorList>
            <person name="Joergensen T.S."/>
            <person name="Alvarez Arevalo M."/>
            <person name="Sterndorff E.B."/>
            <person name="Faurdal D."/>
            <person name="Vuksanovic O."/>
            <person name="Mourched A.-S."/>
            <person name="Charusanti P."/>
            <person name="Shaw S."/>
            <person name="Blin K."/>
            <person name="Weber T."/>
        </authorList>
    </citation>
    <scope>NUCLEOTIDE SEQUENCE</scope>
    <source>
        <strain evidence="1">NBC_00189</strain>
    </source>
</reference>
<dbReference type="EMBL" id="CP108133">
    <property type="protein sequence ID" value="WTP55349.1"/>
    <property type="molecule type" value="Genomic_DNA"/>
</dbReference>
<evidence type="ECO:0000313" key="1">
    <source>
        <dbReference type="EMBL" id="WTP55349.1"/>
    </source>
</evidence>
<protein>
    <submittedName>
        <fullName evidence="1">Uncharacterized protein</fullName>
    </submittedName>
</protein>
<dbReference type="Proteomes" id="UP001432166">
    <property type="component" value="Chromosome"/>
</dbReference>
<sequence>MPDMIGNSGSPSPAGVIRSLFGQEKLPLQTARIPLPGAAPPMHPITC</sequence>
<accession>A0ABZ1JWL2</accession>
<name>A0ABZ1JWL2_9ACTN</name>
<evidence type="ECO:0000313" key="2">
    <source>
        <dbReference type="Proteomes" id="UP001432166"/>
    </source>
</evidence>
<keyword evidence="2" id="KW-1185">Reference proteome</keyword>
<gene>
    <name evidence="1" type="ORF">OG288_43650</name>
</gene>
<proteinExistence type="predicted"/>
<organism evidence="1 2">
    <name type="scientific">Streptomyces tauricus</name>
    <dbReference type="NCBI Taxonomy" id="68274"/>
    <lineage>
        <taxon>Bacteria</taxon>
        <taxon>Bacillati</taxon>
        <taxon>Actinomycetota</taxon>
        <taxon>Actinomycetes</taxon>
        <taxon>Kitasatosporales</taxon>
        <taxon>Streptomycetaceae</taxon>
        <taxon>Streptomyces</taxon>
        <taxon>Streptomyces aurantiacus group</taxon>
    </lineage>
</organism>
<dbReference type="RefSeq" id="WP_265652012.1">
    <property type="nucleotide sequence ID" value="NZ_CP108133.1"/>
</dbReference>